<evidence type="ECO:0000259" key="3">
    <source>
        <dbReference type="Pfam" id="PF12578"/>
    </source>
</evidence>
<dbReference type="VEuPathDB" id="TriTrypDB:LdCL_110006600"/>
<evidence type="ECO:0000313" key="4">
    <source>
        <dbReference type="EMBL" id="AYU76786.1"/>
    </source>
</evidence>
<dbReference type="InterPro" id="IPR022587">
    <property type="entry name" value="MTMR12-like_C"/>
</dbReference>
<name>A0A3S7WRG7_LEIDO</name>
<protein>
    <submittedName>
        <fullName evidence="4">Myotubularin-associated protein, putative</fullName>
    </submittedName>
</protein>
<feature type="compositionally biased region" description="Low complexity" evidence="2">
    <location>
        <begin position="495"/>
        <end position="518"/>
    </location>
</feature>
<feature type="compositionally biased region" description="Low complexity" evidence="2">
    <location>
        <begin position="569"/>
        <end position="580"/>
    </location>
</feature>
<dbReference type="OrthoDB" id="267648at2759"/>
<dbReference type="Pfam" id="PF12578">
    <property type="entry name" value="3-PAP"/>
    <property type="match status" value="1"/>
</dbReference>
<feature type="compositionally biased region" description="Low complexity" evidence="2">
    <location>
        <begin position="598"/>
        <end position="618"/>
    </location>
</feature>
<feature type="compositionally biased region" description="Low complexity" evidence="2">
    <location>
        <begin position="470"/>
        <end position="481"/>
    </location>
</feature>
<feature type="region of interest" description="Disordered" evidence="2">
    <location>
        <begin position="535"/>
        <end position="647"/>
    </location>
</feature>
<feature type="region of interest" description="Disordered" evidence="2">
    <location>
        <begin position="190"/>
        <end position="251"/>
    </location>
</feature>
<accession>A0A3S7WRG7</accession>
<gene>
    <name evidence="4" type="ORF">LdCL_110006600</name>
</gene>
<dbReference type="AlphaFoldDB" id="A0A3S7WRG7"/>
<reference evidence="4 5" key="1">
    <citation type="journal article" date="2018" name="Sci. Rep.">
        <title>A complete Leishmania donovani reference genome identifies novel genetic variations associated with virulence.</title>
        <authorList>
            <person name="Lypaczewski P."/>
            <person name="Hoshizaki J."/>
            <person name="Zhang W.-W."/>
            <person name="McCall L.-I."/>
            <person name="Torcivia-Rodriguez J."/>
            <person name="Simonyan V."/>
            <person name="Kaur A."/>
            <person name="Dewar K."/>
            <person name="Matlashewski G."/>
        </authorList>
    </citation>
    <scope>NUCLEOTIDE SEQUENCE [LARGE SCALE GENOMIC DNA]</scope>
    <source>
        <strain evidence="4 5">LdCL</strain>
    </source>
</reference>
<evidence type="ECO:0000256" key="2">
    <source>
        <dbReference type="SAM" id="MobiDB-lite"/>
    </source>
</evidence>
<organism evidence="4 5">
    <name type="scientific">Leishmania donovani</name>
    <dbReference type="NCBI Taxonomy" id="5661"/>
    <lineage>
        <taxon>Eukaryota</taxon>
        <taxon>Discoba</taxon>
        <taxon>Euglenozoa</taxon>
        <taxon>Kinetoplastea</taxon>
        <taxon>Metakinetoplastina</taxon>
        <taxon>Trypanosomatida</taxon>
        <taxon>Trypanosomatidae</taxon>
        <taxon>Leishmaniinae</taxon>
        <taxon>Leishmania</taxon>
    </lineage>
</organism>
<dbReference type="Proteomes" id="UP000274082">
    <property type="component" value="Chromosome 11"/>
</dbReference>
<evidence type="ECO:0000313" key="5">
    <source>
        <dbReference type="Proteomes" id="UP000274082"/>
    </source>
</evidence>
<keyword evidence="1" id="KW-0175">Coiled coil</keyword>
<dbReference type="EMBL" id="CP029510">
    <property type="protein sequence ID" value="AYU76786.1"/>
    <property type="molecule type" value="Genomic_DNA"/>
</dbReference>
<evidence type="ECO:0000256" key="1">
    <source>
        <dbReference type="SAM" id="Coils"/>
    </source>
</evidence>
<feature type="compositionally biased region" description="Polar residues" evidence="2">
    <location>
        <begin position="482"/>
        <end position="494"/>
    </location>
</feature>
<feature type="region of interest" description="Disordered" evidence="2">
    <location>
        <begin position="678"/>
        <end position="717"/>
    </location>
</feature>
<dbReference type="VEuPathDB" id="TriTrypDB:LdBPK_110170.1"/>
<feature type="coiled-coil region" evidence="1">
    <location>
        <begin position="376"/>
        <end position="422"/>
    </location>
</feature>
<feature type="compositionally biased region" description="Acidic residues" evidence="2">
    <location>
        <begin position="588"/>
        <end position="597"/>
    </location>
</feature>
<sequence>MASTLVHDLQQFRYVTAFTCPVPWTHVRHVSIPELRHEAPDLPFMASLISALSDCDVSLHEIHDHNDADILQLVQVLQVCLQFSLWSQNILKEKLLEVQATHVAKGVSAQQLENLERRYHALEGEMAALHKDRDMLSLGTANLRASLLQMEKTIKRQERQLQQEQGRNAQLVAKLEKALCARALAAPLMSAPRLPPPRESQQRSAGNRHASAPTHRTKKAATVYHSSRLPTGNADAHRDSTASLTSDTSYGDSCLSAEVAARAHSHVPQPCDSVDPPPPPFLDWRTLVRYIIHEEQRTSAWTSTHASPTAARATADERRIERKAELMPAAQHPSEPAAALPAAATPQVSEAQLDSFFAGLTAGVTTEVVAYSRAVAARAEEMVRAATQQRMQETAEAQQALMAQVQAALGSLSAELAAYKQQKDATPSPDLRAVAMLVAASDASDPHAQLSPFSPVLALSNVRNSAAAALPAPSRHASSAPVTLNNAPPTNDSKPLSQPPQASASPLPPSIDSSPPASFLNSFVTSGAALCHSTRGREALDSGSKTRKPLPDFSPDILRTPPTSEHGDAAAPSGAGSDGPRSVVSRADDEDERDVDVDLLPLDSSSSDSSSGSSQSSDGKADGVAEVSHAYPRVLAKPSSAPPMYPNKTPTAAAVVVQPAAPQHPSANRTLSLHFSTRSDMSEGSSHGSSQMLRETRAQLQALLEEEEAAGRAKTHR</sequence>
<dbReference type="VEuPathDB" id="TriTrypDB:LDHU3_11.0200"/>
<feature type="coiled-coil region" evidence="1">
    <location>
        <begin position="105"/>
        <end position="174"/>
    </location>
</feature>
<feature type="compositionally biased region" description="Polar residues" evidence="2">
    <location>
        <begin position="241"/>
        <end position="251"/>
    </location>
</feature>
<proteinExistence type="predicted"/>
<feature type="domain" description="Myotubularin-related 12-like C-terminal" evidence="3">
    <location>
        <begin position="9"/>
        <end position="137"/>
    </location>
</feature>
<feature type="region of interest" description="Disordered" evidence="2">
    <location>
        <begin position="470"/>
        <end position="518"/>
    </location>
</feature>
<keyword evidence="5" id="KW-1185">Reference proteome</keyword>